<sequence>MPKNTPSDDVAPETPETDAASVGKGRATPTRKEREAARKRPLVPDDRRAAAKASKAELAARRDRARVGMERGEERYLPARDKGPQKRFVRDYVDARWSVGEILLPLMVLVILTYFIPNEFIAIYALTAVWAVILLVVIDCLILGRTLRKKLAAKFGADKVEKVTWYAAMRAVQLRALRLPKPQVKRGEFPA</sequence>
<dbReference type="EMBL" id="BSVA01000001">
    <property type="protein sequence ID" value="GMA92725.1"/>
    <property type="molecule type" value="Genomic_DNA"/>
</dbReference>
<name>A0ABQ6K0Y9_9MICO</name>
<feature type="compositionally biased region" description="Basic and acidic residues" evidence="1">
    <location>
        <begin position="30"/>
        <end position="64"/>
    </location>
</feature>
<feature type="region of interest" description="Disordered" evidence="1">
    <location>
        <begin position="1"/>
        <end position="64"/>
    </location>
</feature>
<accession>A0ABQ6K0Y9</accession>
<reference evidence="4" key="1">
    <citation type="journal article" date="2019" name="Int. J. Syst. Evol. Microbiol.">
        <title>The Global Catalogue of Microorganisms (GCM) 10K type strain sequencing project: providing services to taxonomists for standard genome sequencing and annotation.</title>
        <authorList>
            <consortium name="The Broad Institute Genomics Platform"/>
            <consortium name="The Broad Institute Genome Sequencing Center for Infectious Disease"/>
            <person name="Wu L."/>
            <person name="Ma J."/>
        </authorList>
    </citation>
    <scope>NUCLEOTIDE SEQUENCE [LARGE SCALE GENOMIC DNA]</scope>
    <source>
        <strain evidence="4">NBRC 108755</strain>
    </source>
</reference>
<evidence type="ECO:0000256" key="1">
    <source>
        <dbReference type="SAM" id="MobiDB-lite"/>
    </source>
</evidence>
<gene>
    <name evidence="3" type="ORF">GCM10025869_32540</name>
</gene>
<evidence type="ECO:0008006" key="5">
    <source>
        <dbReference type="Google" id="ProtNLM"/>
    </source>
</evidence>
<proteinExistence type="predicted"/>
<dbReference type="Pfam" id="PF11241">
    <property type="entry name" value="DUF3043"/>
    <property type="match status" value="1"/>
</dbReference>
<keyword evidence="2" id="KW-0472">Membrane</keyword>
<evidence type="ECO:0000313" key="4">
    <source>
        <dbReference type="Proteomes" id="UP001157069"/>
    </source>
</evidence>
<comment type="caution">
    <text evidence="3">The sequence shown here is derived from an EMBL/GenBank/DDBJ whole genome shotgun (WGS) entry which is preliminary data.</text>
</comment>
<evidence type="ECO:0000313" key="3">
    <source>
        <dbReference type="EMBL" id="GMA92725.1"/>
    </source>
</evidence>
<evidence type="ECO:0000256" key="2">
    <source>
        <dbReference type="SAM" id="Phobius"/>
    </source>
</evidence>
<dbReference type="RefSeq" id="WP_284301514.1">
    <property type="nucleotide sequence ID" value="NZ_BSVA01000001.1"/>
</dbReference>
<dbReference type="Proteomes" id="UP001157069">
    <property type="component" value="Unassembled WGS sequence"/>
</dbReference>
<organism evidence="3 4">
    <name type="scientific">Homoserinibacter gongjuensis</name>
    <dbReference type="NCBI Taxonomy" id="1162968"/>
    <lineage>
        <taxon>Bacteria</taxon>
        <taxon>Bacillati</taxon>
        <taxon>Actinomycetota</taxon>
        <taxon>Actinomycetes</taxon>
        <taxon>Micrococcales</taxon>
        <taxon>Microbacteriaceae</taxon>
        <taxon>Homoserinibacter</taxon>
    </lineage>
</organism>
<keyword evidence="4" id="KW-1185">Reference proteome</keyword>
<dbReference type="InterPro" id="IPR021403">
    <property type="entry name" value="DUF3043"/>
</dbReference>
<protein>
    <recommendedName>
        <fullName evidence="5">DUF3043 domain-containing protein</fullName>
    </recommendedName>
</protein>
<keyword evidence="2" id="KW-1133">Transmembrane helix</keyword>
<feature type="transmembrane region" description="Helical" evidence="2">
    <location>
        <begin position="122"/>
        <end position="144"/>
    </location>
</feature>
<keyword evidence="2" id="KW-0812">Transmembrane</keyword>
<feature type="transmembrane region" description="Helical" evidence="2">
    <location>
        <begin position="95"/>
        <end position="116"/>
    </location>
</feature>